<keyword evidence="2" id="KW-1185">Reference proteome</keyword>
<accession>A0A4P6F577</accession>
<evidence type="ECO:0000313" key="1">
    <source>
        <dbReference type="EMBL" id="QAY70852.1"/>
    </source>
</evidence>
<evidence type="ECO:0008006" key="3">
    <source>
        <dbReference type="Google" id="ProtNLM"/>
    </source>
</evidence>
<dbReference type="OrthoDB" id="3481802at2"/>
<sequence length="67" mass="8039">MKKTTGHSHYEYRVLTIDRATSVPDARRMLTEEAEYGRWELARTRLYVGGHRKVWLRRKVMKVEATF</sequence>
<dbReference type="KEGG" id="xya:ET471_13145"/>
<protein>
    <recommendedName>
        <fullName evidence="3">DUF4177 domain-containing protein</fullName>
    </recommendedName>
</protein>
<organism evidence="1 2">
    <name type="scientific">Xylanimonas protaetiae</name>
    <dbReference type="NCBI Taxonomy" id="2509457"/>
    <lineage>
        <taxon>Bacteria</taxon>
        <taxon>Bacillati</taxon>
        <taxon>Actinomycetota</taxon>
        <taxon>Actinomycetes</taxon>
        <taxon>Micrococcales</taxon>
        <taxon>Promicromonosporaceae</taxon>
        <taxon>Xylanimonas</taxon>
    </lineage>
</organism>
<dbReference type="RefSeq" id="WP_129189006.1">
    <property type="nucleotide sequence ID" value="NZ_CP035493.1"/>
</dbReference>
<name>A0A4P6F577_9MICO</name>
<dbReference type="EMBL" id="CP035493">
    <property type="protein sequence ID" value="QAY70852.1"/>
    <property type="molecule type" value="Genomic_DNA"/>
</dbReference>
<dbReference type="AlphaFoldDB" id="A0A4P6F577"/>
<proteinExistence type="predicted"/>
<reference evidence="1 2" key="1">
    <citation type="submission" date="2019-01" db="EMBL/GenBank/DDBJ databases">
        <title>Genome sequencing of strain FW10M-9.</title>
        <authorList>
            <person name="Heo J."/>
            <person name="Kim S.-J."/>
            <person name="Kim J.-S."/>
            <person name="Hong S.-B."/>
            <person name="Kwon S.-W."/>
        </authorList>
    </citation>
    <scope>NUCLEOTIDE SEQUENCE [LARGE SCALE GENOMIC DNA]</scope>
    <source>
        <strain evidence="1 2">FW10M-9</strain>
    </source>
</reference>
<dbReference type="Proteomes" id="UP000292118">
    <property type="component" value="Chromosome"/>
</dbReference>
<dbReference type="Pfam" id="PF18963">
    <property type="entry name" value="DUF5703"/>
    <property type="match status" value="1"/>
</dbReference>
<dbReference type="InterPro" id="IPR043758">
    <property type="entry name" value="DUF5703"/>
</dbReference>
<gene>
    <name evidence="1" type="ORF">ET471_13145</name>
</gene>
<evidence type="ECO:0000313" key="2">
    <source>
        <dbReference type="Proteomes" id="UP000292118"/>
    </source>
</evidence>